<evidence type="ECO:0000256" key="6">
    <source>
        <dbReference type="ARBA" id="ARBA00022723"/>
    </source>
</evidence>
<dbReference type="Gene3D" id="3.40.50.1000">
    <property type="entry name" value="HAD superfamily/HAD-like"/>
    <property type="match status" value="1"/>
</dbReference>
<keyword evidence="6" id="KW-0479">Metal-binding</keyword>
<sequence length="213" mass="23408">MTDNLVKKLILFDLDSTLADCEVIDEIAKFAGVESEIKKITNEAMKGNINFEESLRRRVKLLKGIPVEKLYKFAEKIPVMNGAPELILELKKQGYITAVVSGGFDFGAEHVKKVLGLDYSYANTLLSENGILTGEVIGPVMSKTAKGDILEKIAANENISLKNTVVVGDGANDISMFEKAGFKIAFCAKEILRSKADICIDKKDLKEILNHIN</sequence>
<dbReference type="RefSeq" id="WP_104837485.1">
    <property type="nucleotide sequence ID" value="NZ_CP026606.1"/>
</dbReference>
<dbReference type="InterPro" id="IPR023214">
    <property type="entry name" value="HAD_sf"/>
</dbReference>
<dbReference type="GO" id="GO:0005737">
    <property type="term" value="C:cytoplasm"/>
    <property type="evidence" value="ECO:0007669"/>
    <property type="project" value="TreeGrafter"/>
</dbReference>
<dbReference type="SFLD" id="SFLDG01129">
    <property type="entry name" value="C1.5:_HAD__Beta-PGM__Phosphata"/>
    <property type="match status" value="1"/>
</dbReference>
<organism evidence="12 15">
    <name type="scientific">Methanococcus maripaludis</name>
    <name type="common">Methanococcus deltae</name>
    <dbReference type="NCBI Taxonomy" id="39152"/>
    <lineage>
        <taxon>Archaea</taxon>
        <taxon>Methanobacteriati</taxon>
        <taxon>Methanobacteriota</taxon>
        <taxon>Methanomada group</taxon>
        <taxon>Methanococci</taxon>
        <taxon>Methanococcales</taxon>
        <taxon>Methanococcaceae</taxon>
        <taxon>Methanococcus</taxon>
    </lineage>
</organism>
<dbReference type="GeneID" id="36101537"/>
<protein>
    <recommendedName>
        <fullName evidence="4">phosphoserine phosphatase</fullName>
        <ecNumber evidence="4">3.1.3.3</ecNumber>
    </recommendedName>
    <alternativeName>
        <fullName evidence="10">O-phosphoserine phosphohydrolase</fullName>
    </alternativeName>
</protein>
<dbReference type="SFLD" id="SFLDG01136">
    <property type="entry name" value="C1.6:_Phosphoserine_Phosphatas"/>
    <property type="match status" value="1"/>
</dbReference>
<evidence type="ECO:0000313" key="15">
    <source>
        <dbReference type="Proteomes" id="UP000239462"/>
    </source>
</evidence>
<dbReference type="SFLD" id="SFLDG01137">
    <property type="entry name" value="C1.6.1:_Phosphoserine_Phosphat"/>
    <property type="match status" value="1"/>
</dbReference>
<dbReference type="InterPro" id="IPR036412">
    <property type="entry name" value="HAD-like_sf"/>
</dbReference>
<dbReference type="Proteomes" id="UP000239462">
    <property type="component" value="Chromosome"/>
</dbReference>
<dbReference type="GO" id="GO:0006564">
    <property type="term" value="P:L-serine biosynthetic process"/>
    <property type="evidence" value="ECO:0007669"/>
    <property type="project" value="UniProtKB-KW"/>
</dbReference>
<evidence type="ECO:0000256" key="9">
    <source>
        <dbReference type="ARBA" id="ARBA00023299"/>
    </source>
</evidence>
<feature type="active site" description="Nucleophile" evidence="11">
    <location>
        <position position="13"/>
    </location>
</feature>
<evidence type="ECO:0000256" key="2">
    <source>
        <dbReference type="ARBA" id="ARBA00005135"/>
    </source>
</evidence>
<dbReference type="InterPro" id="IPR004469">
    <property type="entry name" value="PSP"/>
</dbReference>
<evidence type="ECO:0000256" key="1">
    <source>
        <dbReference type="ARBA" id="ARBA00001946"/>
    </source>
</evidence>
<dbReference type="Pfam" id="PF00702">
    <property type="entry name" value="Hydrolase"/>
    <property type="match status" value="1"/>
</dbReference>
<dbReference type="SUPFAM" id="SSF56784">
    <property type="entry name" value="HAD-like"/>
    <property type="match status" value="1"/>
</dbReference>
<dbReference type="EC" id="3.1.3.3" evidence="4"/>
<dbReference type="GO" id="GO:0000287">
    <property type="term" value="F:magnesium ion binding"/>
    <property type="evidence" value="ECO:0007669"/>
    <property type="project" value="TreeGrafter"/>
</dbReference>
<dbReference type="EMBL" id="CP026606">
    <property type="protein sequence ID" value="AVB75861.1"/>
    <property type="molecule type" value="Genomic_DNA"/>
</dbReference>
<evidence type="ECO:0000313" key="14">
    <source>
        <dbReference type="EMBL" id="MBB6497204.1"/>
    </source>
</evidence>
<dbReference type="SFLD" id="SFLDS00003">
    <property type="entry name" value="Haloacid_Dehalogenase"/>
    <property type="match status" value="1"/>
</dbReference>
<evidence type="ECO:0000313" key="17">
    <source>
        <dbReference type="Proteomes" id="UP000590564"/>
    </source>
</evidence>
<reference evidence="13 16" key="3">
    <citation type="submission" date="2020-07" db="EMBL/GenBank/DDBJ databases">
        <title>Genomic Encyclopedia of Type Strains, Phase IV (KMG-V): Genome sequencing to study the core and pangenomes of soil and plant-associated prokaryotes.</title>
        <authorList>
            <person name="Whitman W."/>
        </authorList>
    </citation>
    <scope>NUCLEOTIDE SEQUENCE [LARGE SCALE GENOMIC DNA]</scope>
    <source>
        <strain evidence="13 16">C13</strain>
        <strain evidence="14 17">D1</strain>
    </source>
</reference>
<dbReference type="AlphaFoldDB" id="A0A2L1C901"/>
<dbReference type="PANTHER" id="PTHR43344">
    <property type="entry name" value="PHOSPHOSERINE PHOSPHATASE"/>
    <property type="match status" value="1"/>
</dbReference>
<proteinExistence type="inferred from homology"/>
<evidence type="ECO:0000256" key="11">
    <source>
        <dbReference type="PIRSR" id="PIRSR604469-1"/>
    </source>
</evidence>
<keyword evidence="5" id="KW-0028">Amino-acid biosynthesis</keyword>
<dbReference type="Proteomes" id="UP000567099">
    <property type="component" value="Unassembled WGS sequence"/>
</dbReference>
<evidence type="ECO:0000313" key="16">
    <source>
        <dbReference type="Proteomes" id="UP000567099"/>
    </source>
</evidence>
<feature type="active site" description="Proton donor" evidence="11">
    <location>
        <position position="15"/>
    </location>
</feature>
<evidence type="ECO:0000256" key="8">
    <source>
        <dbReference type="ARBA" id="ARBA00022842"/>
    </source>
</evidence>
<accession>A0A2L1C901</accession>
<keyword evidence="9" id="KW-0718">Serine biosynthesis</keyword>
<gene>
    <name evidence="12" type="primary">serB</name>
    <name evidence="13" type="ORF">HNP94_001278</name>
    <name evidence="14" type="ORF">HNP96_001245</name>
    <name evidence="12" type="ORF">MMJJ_04440</name>
</gene>
<dbReference type="EMBL" id="JACHED010000002">
    <property type="protein sequence ID" value="MBB6497204.1"/>
    <property type="molecule type" value="Genomic_DNA"/>
</dbReference>
<dbReference type="SFLD" id="SFLDF00029">
    <property type="entry name" value="phosphoserine_phosphatase"/>
    <property type="match status" value="1"/>
</dbReference>
<evidence type="ECO:0000256" key="10">
    <source>
        <dbReference type="ARBA" id="ARBA00031693"/>
    </source>
</evidence>
<dbReference type="GO" id="GO:0036424">
    <property type="term" value="F:L-phosphoserine phosphatase activity"/>
    <property type="evidence" value="ECO:0007669"/>
    <property type="project" value="InterPro"/>
</dbReference>
<dbReference type="InterPro" id="IPR050582">
    <property type="entry name" value="HAD-like_SerB"/>
</dbReference>
<reference evidence="12" key="2">
    <citation type="submission" date="2018-02" db="EMBL/GenBank/DDBJ databases">
        <title>Complete genome sequence of the Methanococcus maripaludis type strain JJ (DSM 2067), a model for selenoprotein synthesis in Archaea.</title>
        <authorList>
            <person name="Poehlein A."/>
            <person name="Heym D."/>
            <person name="Quitzke V."/>
            <person name="Fersch J."/>
            <person name="Daniel R."/>
            <person name="Rother M."/>
        </authorList>
    </citation>
    <scope>NUCLEOTIDE SEQUENCE [LARGE SCALE GENOMIC DNA]</scope>
    <source>
        <strain evidence="12">DSM 2067</strain>
    </source>
</reference>
<keyword evidence="8" id="KW-0460">Magnesium</keyword>
<dbReference type="NCBIfam" id="TIGR01488">
    <property type="entry name" value="HAD-SF-IB"/>
    <property type="match status" value="1"/>
</dbReference>
<dbReference type="UniPathway" id="UPA00135">
    <property type="reaction ID" value="UER00198"/>
</dbReference>
<evidence type="ECO:0000313" key="12">
    <source>
        <dbReference type="EMBL" id="AVB75861.1"/>
    </source>
</evidence>
<keyword evidence="7 12" id="KW-0378">Hydrolase</keyword>
<name>A0A2L1C901_METMI</name>
<dbReference type="PANTHER" id="PTHR43344:SF2">
    <property type="entry name" value="PHOSPHOSERINE PHOSPHATASE"/>
    <property type="match status" value="1"/>
</dbReference>
<dbReference type="KEGG" id="mmad:MMJJ_04440"/>
<reference evidence="15" key="1">
    <citation type="journal article" date="2018" name="Genome Announc.">
        <title>Complete Genome Sequence of the Methanococcus maripaludis Type Strain JJ (DSM 2067), a Model for Selenoprotein Synthesis in Archaea.</title>
        <authorList>
            <person name="Poehlein A."/>
            <person name="Heym D."/>
            <person name="Quitzke V."/>
            <person name="Fersch J."/>
            <person name="Daniel R."/>
            <person name="Rother M."/>
        </authorList>
    </citation>
    <scope>NUCLEOTIDE SEQUENCE [LARGE SCALE GENOMIC DNA]</scope>
    <source>
        <strain evidence="15">DSM 2067</strain>
    </source>
</reference>
<dbReference type="Proteomes" id="UP000590564">
    <property type="component" value="Unassembled WGS sequence"/>
</dbReference>
<comment type="similarity">
    <text evidence="3">Belongs to the HAD-like hydrolase superfamily. SerB family.</text>
</comment>
<evidence type="ECO:0000313" key="13">
    <source>
        <dbReference type="EMBL" id="MBA2864278.1"/>
    </source>
</evidence>
<evidence type="ECO:0000256" key="5">
    <source>
        <dbReference type="ARBA" id="ARBA00022605"/>
    </source>
</evidence>
<comment type="pathway">
    <text evidence="2">Amino-acid biosynthesis; L-serine biosynthesis; L-serine from 3-phospho-D-glycerate: step 3/3.</text>
</comment>
<dbReference type="NCBIfam" id="TIGR00338">
    <property type="entry name" value="serB"/>
    <property type="match status" value="1"/>
</dbReference>
<evidence type="ECO:0000256" key="7">
    <source>
        <dbReference type="ARBA" id="ARBA00022801"/>
    </source>
</evidence>
<evidence type="ECO:0000256" key="4">
    <source>
        <dbReference type="ARBA" id="ARBA00012640"/>
    </source>
</evidence>
<dbReference type="EMBL" id="JACDUO010000001">
    <property type="protein sequence ID" value="MBA2864278.1"/>
    <property type="molecule type" value="Genomic_DNA"/>
</dbReference>
<comment type="cofactor">
    <cofactor evidence="1">
        <name>Mg(2+)</name>
        <dbReference type="ChEBI" id="CHEBI:18420"/>
    </cofactor>
</comment>
<evidence type="ECO:0000256" key="3">
    <source>
        <dbReference type="ARBA" id="ARBA00009184"/>
    </source>
</evidence>